<evidence type="ECO:0000313" key="9">
    <source>
        <dbReference type="Proteomes" id="UP000007093"/>
    </source>
</evidence>
<evidence type="ECO:0000256" key="3">
    <source>
        <dbReference type="ARBA" id="ARBA00022692"/>
    </source>
</evidence>
<feature type="transmembrane region" description="Helical" evidence="6">
    <location>
        <begin position="61"/>
        <end position="83"/>
    </location>
</feature>
<organism evidence="8 9">
    <name type="scientific">Acidaminococcus intestini (strain RyC-MR95)</name>
    <dbReference type="NCBI Taxonomy" id="568816"/>
    <lineage>
        <taxon>Bacteria</taxon>
        <taxon>Bacillati</taxon>
        <taxon>Bacillota</taxon>
        <taxon>Negativicutes</taxon>
        <taxon>Acidaminococcales</taxon>
        <taxon>Acidaminococcaceae</taxon>
        <taxon>Acidaminococcus</taxon>
    </lineage>
</organism>
<dbReference type="eggNOG" id="COG2246">
    <property type="taxonomic scope" value="Bacteria"/>
</dbReference>
<reference evidence="8 9" key="1">
    <citation type="journal article" date="2011" name="J. Bacteriol.">
        <title>Complete genome sequence of Acidaminococcus intestini RYC-MR95, a Gram-negative bacterium from the phylum Firmicutes.</title>
        <authorList>
            <person name="D'Auria G."/>
            <person name="Galan J.C."/>
            <person name="Rodriguez-Alcayna M."/>
            <person name="Moya A."/>
            <person name="Baquero F."/>
            <person name="Latorre A."/>
        </authorList>
    </citation>
    <scope>NUCLEOTIDE SEQUENCE [LARGE SCALE GENOMIC DNA]</scope>
    <source>
        <strain evidence="8 9">RyC-MR95</strain>
    </source>
</reference>
<dbReference type="STRING" id="568816.Acin_1805"/>
<dbReference type="KEGG" id="ain:Acin_1805"/>
<accession>G4Q3M0</accession>
<gene>
    <name evidence="8" type="ordered locus">Acin_1805</name>
</gene>
<protein>
    <recommendedName>
        <fullName evidence="7">GtrA/DPMS transmembrane domain-containing protein</fullName>
    </recommendedName>
</protein>
<feature type="transmembrane region" description="Helical" evidence="6">
    <location>
        <begin position="89"/>
        <end position="107"/>
    </location>
</feature>
<name>G4Q3M0_ACIIR</name>
<dbReference type="GO" id="GO:0005886">
    <property type="term" value="C:plasma membrane"/>
    <property type="evidence" value="ECO:0007669"/>
    <property type="project" value="TreeGrafter"/>
</dbReference>
<feature type="transmembrane region" description="Helical" evidence="6">
    <location>
        <begin position="31"/>
        <end position="49"/>
    </location>
</feature>
<sequence>MIGGTAALFEWALVYLFAVRLGLNYLLSTGLAYLCSTVCHYIATNCFVFDSGVRYSRKKEFSLVLIVSTLGLLLNLLLMRLFVGALGGSVMPSKILASALVTIWNYLSRKKWIYS</sequence>
<evidence type="ECO:0000256" key="6">
    <source>
        <dbReference type="SAM" id="Phobius"/>
    </source>
</evidence>
<dbReference type="InterPro" id="IPR007267">
    <property type="entry name" value="GtrA_DPMS_TM"/>
</dbReference>
<evidence type="ECO:0000313" key="8">
    <source>
        <dbReference type="EMBL" id="AEQ23016.1"/>
    </source>
</evidence>
<keyword evidence="5 6" id="KW-0472">Membrane</keyword>
<evidence type="ECO:0000256" key="5">
    <source>
        <dbReference type="ARBA" id="ARBA00023136"/>
    </source>
</evidence>
<dbReference type="InParanoid" id="G4Q3M0"/>
<dbReference type="GO" id="GO:0000271">
    <property type="term" value="P:polysaccharide biosynthetic process"/>
    <property type="evidence" value="ECO:0007669"/>
    <property type="project" value="InterPro"/>
</dbReference>
<dbReference type="FunCoup" id="G4Q3M0">
    <property type="interactions" value="3"/>
</dbReference>
<proteinExistence type="inferred from homology"/>
<dbReference type="InterPro" id="IPR051401">
    <property type="entry name" value="GtrA_CellWall_Glycosyl"/>
</dbReference>
<keyword evidence="9" id="KW-1185">Reference proteome</keyword>
<comment type="similarity">
    <text evidence="2">Belongs to the GtrA family.</text>
</comment>
<keyword evidence="4 6" id="KW-1133">Transmembrane helix</keyword>
<dbReference type="Pfam" id="PF04138">
    <property type="entry name" value="GtrA_DPMS_TM"/>
    <property type="match status" value="1"/>
</dbReference>
<evidence type="ECO:0000256" key="2">
    <source>
        <dbReference type="ARBA" id="ARBA00009399"/>
    </source>
</evidence>
<dbReference type="PANTHER" id="PTHR38459">
    <property type="entry name" value="PROPHAGE BACTOPRENOL-LINKED GLUCOSE TRANSLOCASE HOMOLOG"/>
    <property type="match status" value="1"/>
</dbReference>
<dbReference type="EMBL" id="CP003058">
    <property type="protein sequence ID" value="AEQ23016.1"/>
    <property type="molecule type" value="Genomic_DNA"/>
</dbReference>
<feature type="domain" description="GtrA/DPMS transmembrane" evidence="7">
    <location>
        <begin position="1"/>
        <end position="113"/>
    </location>
</feature>
<keyword evidence="3 6" id="KW-0812">Transmembrane</keyword>
<evidence type="ECO:0000256" key="4">
    <source>
        <dbReference type="ARBA" id="ARBA00022989"/>
    </source>
</evidence>
<dbReference type="Proteomes" id="UP000007093">
    <property type="component" value="Chromosome"/>
</dbReference>
<dbReference type="PANTHER" id="PTHR38459:SF1">
    <property type="entry name" value="PROPHAGE BACTOPRENOL-LINKED GLUCOSE TRANSLOCASE HOMOLOG"/>
    <property type="match status" value="1"/>
</dbReference>
<comment type="subcellular location">
    <subcellularLocation>
        <location evidence="1">Membrane</location>
        <topology evidence="1">Multi-pass membrane protein</topology>
    </subcellularLocation>
</comment>
<dbReference type="HOGENOM" id="CLU_083873_6_3_9"/>
<dbReference type="PATRIC" id="fig|568816.4.peg.1753"/>
<evidence type="ECO:0000259" key="7">
    <source>
        <dbReference type="Pfam" id="PF04138"/>
    </source>
</evidence>
<dbReference type="AlphaFoldDB" id="G4Q3M0"/>
<evidence type="ECO:0000256" key="1">
    <source>
        <dbReference type="ARBA" id="ARBA00004141"/>
    </source>
</evidence>